<sequence length="583" mass="61132">MKKILIANRGEIAVRIIRAAAEAGIASVAVYSDEDIDALHVRLADEAYALNGVTPTESYLDTAKLLAAAAHAGADAIHPGYGFLSERADFAAAVIAAGLKWIGPDPETIEMLGDKAKARALAAEVGAPLVPGTPGAVHSADEAIAFADKHGMPIVIKAIFGGGGRGMRVVRDRAEIAEAYESAVREATAAFGQGDCLVERFLDRPRHIEAQVLGDRHGRIVVLGTRDCSLQRRNQKLVEEAPAPFIDEATRARIEAAAADVCGAAGYVGAGTVEFLLGEDGTLTFLEVNTRLQVEHPVTEMVTGVDLVQEQFRIAAGNPMTVPETVPTFGHAIEFRINAEDPALGYLPTPGTIARFEQPGGAGIRVDSGVYAGYAVPGSFDSMLAKLIVWGKDRDEAIARSRRALQEFAIEGVATVLPFDRHIVTDPAFTAPDGTFSVHTRWIEEECTATFTPAPAIAAPQTATLTRLAIEVDGRRVELGLPDALLASVAAGAGAGGGARLDDSARDTEHTAGEFTLLAPFAGTLTKWQVTDGTTVAAGETVAIIEAMKMEIPVKAQQAGTLRQAAQAGTALAASQTIGTIEP</sequence>
<dbReference type="EC" id="6.3.4.14" evidence="2"/>
<dbReference type="GO" id="GO:0004075">
    <property type="term" value="F:biotin carboxylase activity"/>
    <property type="evidence" value="ECO:0007669"/>
    <property type="project" value="UniProtKB-EC"/>
</dbReference>
<dbReference type="OrthoDB" id="9760256at2"/>
<dbReference type="SUPFAM" id="SSF52440">
    <property type="entry name" value="PreATP-grasp domain"/>
    <property type="match status" value="1"/>
</dbReference>
<feature type="domain" description="Lipoyl-binding" evidence="8">
    <location>
        <begin position="506"/>
        <end position="582"/>
    </location>
</feature>
<dbReference type="GO" id="GO:0046872">
    <property type="term" value="F:metal ion binding"/>
    <property type="evidence" value="ECO:0007669"/>
    <property type="project" value="InterPro"/>
</dbReference>
<dbReference type="InterPro" id="IPR050856">
    <property type="entry name" value="Biotin_carboxylase_complex"/>
</dbReference>
<dbReference type="InterPro" id="IPR011054">
    <property type="entry name" value="Rudment_hybrid_motif"/>
</dbReference>
<keyword evidence="12" id="KW-1185">Reference proteome</keyword>
<dbReference type="SUPFAM" id="SSF51230">
    <property type="entry name" value="Single hybrid motif"/>
    <property type="match status" value="1"/>
</dbReference>
<dbReference type="SUPFAM" id="SSF51246">
    <property type="entry name" value="Rudiment single hybrid motif"/>
    <property type="match status" value="1"/>
</dbReference>
<keyword evidence="4 7" id="KW-0547">Nucleotide-binding</keyword>
<dbReference type="InterPro" id="IPR013815">
    <property type="entry name" value="ATP_grasp_subdomain_1"/>
</dbReference>
<dbReference type="PANTHER" id="PTHR18866">
    <property type="entry name" value="CARBOXYLASE:PYRUVATE/ACETYL-COA/PROPIONYL-COA CARBOXYLASE"/>
    <property type="match status" value="1"/>
</dbReference>
<dbReference type="GO" id="GO:0005524">
    <property type="term" value="F:ATP binding"/>
    <property type="evidence" value="ECO:0007669"/>
    <property type="project" value="UniProtKB-UniRule"/>
</dbReference>
<dbReference type="FunFam" id="3.40.50.20:FF:000010">
    <property type="entry name" value="Propionyl-CoA carboxylase subunit alpha"/>
    <property type="match status" value="1"/>
</dbReference>
<reference evidence="11 12" key="1">
    <citation type="submission" date="2015-01" db="EMBL/GenBank/DDBJ databases">
        <title>Draft genome sequence of Leucobacter komagatae strain VKM ST2845.</title>
        <authorList>
            <person name="Karlyshev A.V."/>
            <person name="Kudryashova E.B."/>
        </authorList>
    </citation>
    <scope>NUCLEOTIDE SEQUENCE [LARGE SCALE GENOMIC DNA]</scope>
    <source>
        <strain evidence="11 12">VKM ST2845</strain>
    </source>
</reference>
<dbReference type="InterPro" id="IPR011764">
    <property type="entry name" value="Biotin_carboxylation_dom"/>
</dbReference>
<dbReference type="InterPro" id="IPR001882">
    <property type="entry name" value="Biotin_BS"/>
</dbReference>
<keyword evidence="6" id="KW-0092">Biotin</keyword>
<name>A0A0D0HX40_9MICO</name>
<dbReference type="FunFam" id="3.30.1490.20:FF:000003">
    <property type="entry name" value="acetyl-CoA carboxylase isoform X1"/>
    <property type="match status" value="1"/>
</dbReference>
<dbReference type="EMBL" id="JXSQ01000014">
    <property type="protein sequence ID" value="KIP52196.1"/>
    <property type="molecule type" value="Genomic_DNA"/>
</dbReference>
<proteinExistence type="predicted"/>
<evidence type="ECO:0000259" key="10">
    <source>
        <dbReference type="PROSITE" id="PS50979"/>
    </source>
</evidence>
<evidence type="ECO:0000256" key="2">
    <source>
        <dbReference type="ARBA" id="ARBA00013263"/>
    </source>
</evidence>
<dbReference type="InterPro" id="IPR005479">
    <property type="entry name" value="CPAse_ATP-bd"/>
</dbReference>
<dbReference type="Pfam" id="PF02786">
    <property type="entry name" value="CPSase_L_D2"/>
    <property type="match status" value="1"/>
</dbReference>
<comment type="caution">
    <text evidence="11">The sequence shown here is derived from an EMBL/GenBank/DDBJ whole genome shotgun (WGS) entry which is preliminary data.</text>
</comment>
<dbReference type="Pfam" id="PF02785">
    <property type="entry name" value="Biotin_carb_C"/>
    <property type="match status" value="1"/>
</dbReference>
<dbReference type="InterPro" id="IPR005482">
    <property type="entry name" value="Biotin_COase_C"/>
</dbReference>
<evidence type="ECO:0000256" key="3">
    <source>
        <dbReference type="ARBA" id="ARBA00022598"/>
    </source>
</evidence>
<dbReference type="Gene3D" id="3.40.50.20">
    <property type="match status" value="1"/>
</dbReference>
<evidence type="ECO:0000259" key="9">
    <source>
        <dbReference type="PROSITE" id="PS50975"/>
    </source>
</evidence>
<dbReference type="PROSITE" id="PS50975">
    <property type="entry name" value="ATP_GRASP"/>
    <property type="match status" value="1"/>
</dbReference>
<dbReference type="Gene3D" id="2.40.50.100">
    <property type="match status" value="1"/>
</dbReference>
<dbReference type="SUPFAM" id="SSF56059">
    <property type="entry name" value="Glutathione synthetase ATP-binding domain-like"/>
    <property type="match status" value="1"/>
</dbReference>
<dbReference type="Gene3D" id="3.30.470.20">
    <property type="entry name" value="ATP-grasp fold, B domain"/>
    <property type="match status" value="1"/>
</dbReference>
<dbReference type="InterPro" id="IPR005481">
    <property type="entry name" value="BC-like_N"/>
</dbReference>
<feature type="domain" description="ATP-grasp" evidence="9">
    <location>
        <begin position="119"/>
        <end position="316"/>
    </location>
</feature>
<dbReference type="Pfam" id="PF00289">
    <property type="entry name" value="Biotin_carb_N"/>
    <property type="match status" value="1"/>
</dbReference>
<dbReference type="InterPro" id="IPR000089">
    <property type="entry name" value="Biotin_lipoyl"/>
</dbReference>
<evidence type="ECO:0000256" key="6">
    <source>
        <dbReference type="ARBA" id="ARBA00023267"/>
    </source>
</evidence>
<keyword evidence="3" id="KW-0436">Ligase</keyword>
<evidence type="ECO:0000256" key="1">
    <source>
        <dbReference type="ARBA" id="ARBA00001953"/>
    </source>
</evidence>
<dbReference type="RefSeq" id="WP_042544503.1">
    <property type="nucleotide sequence ID" value="NZ_JXSQ01000014.1"/>
</dbReference>
<evidence type="ECO:0000259" key="8">
    <source>
        <dbReference type="PROSITE" id="PS50968"/>
    </source>
</evidence>
<dbReference type="PROSITE" id="PS50968">
    <property type="entry name" value="BIOTINYL_LIPOYL"/>
    <property type="match status" value="1"/>
</dbReference>
<dbReference type="CDD" id="cd06850">
    <property type="entry name" value="biotinyl_domain"/>
    <property type="match status" value="1"/>
</dbReference>
<comment type="cofactor">
    <cofactor evidence="1">
        <name>biotin</name>
        <dbReference type="ChEBI" id="CHEBI:57586"/>
    </cofactor>
</comment>
<dbReference type="PROSITE" id="PS50979">
    <property type="entry name" value="BC"/>
    <property type="match status" value="1"/>
</dbReference>
<dbReference type="AlphaFoldDB" id="A0A0D0HX40"/>
<dbReference type="PROSITE" id="PS00188">
    <property type="entry name" value="BIOTIN"/>
    <property type="match status" value="1"/>
</dbReference>
<dbReference type="PANTHER" id="PTHR18866:SF33">
    <property type="entry name" value="METHYLCROTONOYL-COA CARBOXYLASE SUBUNIT ALPHA, MITOCHONDRIAL-RELATED"/>
    <property type="match status" value="1"/>
</dbReference>
<dbReference type="Proteomes" id="UP000032120">
    <property type="component" value="Unassembled WGS sequence"/>
</dbReference>
<gene>
    <name evidence="11" type="ORF">SD72_10625</name>
</gene>
<dbReference type="PROSITE" id="PS00867">
    <property type="entry name" value="CPSASE_2"/>
    <property type="match status" value="1"/>
</dbReference>
<dbReference type="SMART" id="SM00878">
    <property type="entry name" value="Biotin_carb_C"/>
    <property type="match status" value="1"/>
</dbReference>
<evidence type="ECO:0000313" key="12">
    <source>
        <dbReference type="Proteomes" id="UP000032120"/>
    </source>
</evidence>
<evidence type="ECO:0000256" key="4">
    <source>
        <dbReference type="ARBA" id="ARBA00022741"/>
    </source>
</evidence>
<dbReference type="InterPro" id="IPR016185">
    <property type="entry name" value="PreATP-grasp_dom_sf"/>
</dbReference>
<feature type="domain" description="Biotin carboxylation" evidence="10">
    <location>
        <begin position="1"/>
        <end position="444"/>
    </location>
</feature>
<evidence type="ECO:0000313" key="11">
    <source>
        <dbReference type="EMBL" id="KIP52196.1"/>
    </source>
</evidence>
<dbReference type="Pfam" id="PF00364">
    <property type="entry name" value="Biotin_lipoyl"/>
    <property type="match status" value="1"/>
</dbReference>
<keyword evidence="5 7" id="KW-0067">ATP-binding</keyword>
<accession>A0A0D0HX40</accession>
<organism evidence="11 12">
    <name type="scientific">Leucobacter komagatae</name>
    <dbReference type="NCBI Taxonomy" id="55969"/>
    <lineage>
        <taxon>Bacteria</taxon>
        <taxon>Bacillati</taxon>
        <taxon>Actinomycetota</taxon>
        <taxon>Actinomycetes</taxon>
        <taxon>Micrococcales</taxon>
        <taxon>Microbacteriaceae</taxon>
        <taxon>Leucobacter</taxon>
    </lineage>
</organism>
<evidence type="ECO:0000256" key="5">
    <source>
        <dbReference type="ARBA" id="ARBA00022840"/>
    </source>
</evidence>
<dbReference type="InterPro" id="IPR011053">
    <property type="entry name" value="Single_hybrid_motif"/>
</dbReference>
<protein>
    <recommendedName>
        <fullName evidence="2">biotin carboxylase</fullName>
        <ecNumber evidence="2">6.3.4.14</ecNumber>
    </recommendedName>
</protein>
<evidence type="ECO:0000256" key="7">
    <source>
        <dbReference type="PROSITE-ProRule" id="PRU00409"/>
    </source>
</evidence>
<dbReference type="Gene3D" id="3.30.1490.20">
    <property type="entry name" value="ATP-grasp fold, A domain"/>
    <property type="match status" value="1"/>
</dbReference>
<dbReference type="InterPro" id="IPR011761">
    <property type="entry name" value="ATP-grasp"/>
</dbReference>